<evidence type="ECO:0000256" key="1">
    <source>
        <dbReference type="SAM" id="MobiDB-lite"/>
    </source>
</evidence>
<proteinExistence type="predicted"/>
<feature type="compositionally biased region" description="Basic and acidic residues" evidence="1">
    <location>
        <begin position="222"/>
        <end position="262"/>
    </location>
</feature>
<dbReference type="AlphaFoldDB" id="A0ABD5WVH1"/>
<name>A0ABD5WVH1_9EURY</name>
<comment type="caution">
    <text evidence="2">The sequence shown here is derived from an EMBL/GenBank/DDBJ whole genome shotgun (WGS) entry which is preliminary data.</text>
</comment>
<gene>
    <name evidence="2" type="ORF">ACFQKD_05335</name>
</gene>
<evidence type="ECO:0000313" key="3">
    <source>
        <dbReference type="Proteomes" id="UP001596388"/>
    </source>
</evidence>
<dbReference type="EMBL" id="JBHTAG010000002">
    <property type="protein sequence ID" value="MFC7096723.1"/>
    <property type="molecule type" value="Genomic_DNA"/>
</dbReference>
<dbReference type="Proteomes" id="UP001596388">
    <property type="component" value="Unassembled WGS sequence"/>
</dbReference>
<evidence type="ECO:0000313" key="2">
    <source>
        <dbReference type="EMBL" id="MFC7096723.1"/>
    </source>
</evidence>
<keyword evidence="3" id="KW-1185">Reference proteome</keyword>
<feature type="compositionally biased region" description="Gly residues" evidence="1">
    <location>
        <begin position="274"/>
        <end position="288"/>
    </location>
</feature>
<dbReference type="GeneID" id="79269386"/>
<organism evidence="2 3">
    <name type="scientific">Halobaculum marinum</name>
    <dbReference type="NCBI Taxonomy" id="3031996"/>
    <lineage>
        <taxon>Archaea</taxon>
        <taxon>Methanobacteriati</taxon>
        <taxon>Methanobacteriota</taxon>
        <taxon>Stenosarchaea group</taxon>
        <taxon>Halobacteria</taxon>
        <taxon>Halobacteriales</taxon>
        <taxon>Haloferacaceae</taxon>
        <taxon>Halobaculum</taxon>
    </lineage>
</organism>
<sequence length="288" mass="28989">MDARKLFAVALASLLVSAGVGAAATSTGAGATVADSHASIDGYDAVAAYDDGTVTFSVTDNGSAVSGAPVAVDGDSVGVTDVDGSVTFDVNASEEFTVVVSNDEVTGEFTYAVDNGSLSLVEGGFEAVDDGTENETETNETDLNETDLNETDLNETDLNETELNETNETTLGMAGPQLDLPANASDNARSVLSAINTFLSGESDAETLGEAVSAVAGNAPEDAGKPDDVGPKDDKETGPPEDAGPKGDKQTGKPDDVGPKHDDDDEDDDSSGNNGNGNGNNGNGNGGR</sequence>
<feature type="region of interest" description="Disordered" evidence="1">
    <location>
        <begin position="216"/>
        <end position="288"/>
    </location>
</feature>
<protein>
    <submittedName>
        <fullName evidence="2">Uncharacterized protein</fullName>
    </submittedName>
</protein>
<dbReference type="RefSeq" id="WP_276238815.1">
    <property type="nucleotide sequence ID" value="NZ_CP119989.1"/>
</dbReference>
<accession>A0ABD5WVH1</accession>
<reference evidence="2 3" key="1">
    <citation type="journal article" date="2019" name="Int. J. Syst. Evol. Microbiol.">
        <title>The Global Catalogue of Microorganisms (GCM) 10K type strain sequencing project: providing services to taxonomists for standard genome sequencing and annotation.</title>
        <authorList>
            <consortium name="The Broad Institute Genomics Platform"/>
            <consortium name="The Broad Institute Genome Sequencing Center for Infectious Disease"/>
            <person name="Wu L."/>
            <person name="Ma J."/>
        </authorList>
    </citation>
    <scope>NUCLEOTIDE SEQUENCE [LARGE SCALE GENOMIC DNA]</scope>
    <source>
        <strain evidence="2 3">DT55</strain>
    </source>
</reference>